<reference evidence="1" key="1">
    <citation type="submission" date="2020-05" db="EMBL/GenBank/DDBJ databases">
        <title>Large-scale comparative analyses of tick genomes elucidate their genetic diversity and vector capacities.</title>
        <authorList>
            <person name="Jia N."/>
            <person name="Wang J."/>
            <person name="Shi W."/>
            <person name="Du L."/>
            <person name="Sun Y."/>
            <person name="Zhan W."/>
            <person name="Jiang J."/>
            <person name="Wang Q."/>
            <person name="Zhang B."/>
            <person name="Ji P."/>
            <person name="Sakyi L.B."/>
            <person name="Cui X."/>
            <person name="Yuan T."/>
            <person name="Jiang B."/>
            <person name="Yang W."/>
            <person name="Lam T.T.-Y."/>
            <person name="Chang Q."/>
            <person name="Ding S."/>
            <person name="Wang X."/>
            <person name="Zhu J."/>
            <person name="Ruan X."/>
            <person name="Zhao L."/>
            <person name="Wei J."/>
            <person name="Que T."/>
            <person name="Du C."/>
            <person name="Cheng J."/>
            <person name="Dai P."/>
            <person name="Han X."/>
            <person name="Huang E."/>
            <person name="Gao Y."/>
            <person name="Liu J."/>
            <person name="Shao H."/>
            <person name="Ye R."/>
            <person name="Li L."/>
            <person name="Wei W."/>
            <person name="Wang X."/>
            <person name="Wang C."/>
            <person name="Yang T."/>
            <person name="Huo Q."/>
            <person name="Li W."/>
            <person name="Guo W."/>
            <person name="Chen H."/>
            <person name="Zhou L."/>
            <person name="Ni X."/>
            <person name="Tian J."/>
            <person name="Zhou Y."/>
            <person name="Sheng Y."/>
            <person name="Liu T."/>
            <person name="Pan Y."/>
            <person name="Xia L."/>
            <person name="Li J."/>
            <person name="Zhao F."/>
            <person name="Cao W."/>
        </authorList>
    </citation>
    <scope>NUCLEOTIDE SEQUENCE</scope>
    <source>
        <strain evidence="1">Dsil-2018</strain>
    </source>
</reference>
<dbReference type="Proteomes" id="UP000821865">
    <property type="component" value="Chromosome 10"/>
</dbReference>
<evidence type="ECO:0000313" key="1">
    <source>
        <dbReference type="EMBL" id="KAH7974446.1"/>
    </source>
</evidence>
<dbReference type="EMBL" id="CM023479">
    <property type="protein sequence ID" value="KAH7974446.1"/>
    <property type="molecule type" value="Genomic_DNA"/>
</dbReference>
<protein>
    <submittedName>
        <fullName evidence="1">Uncharacterized protein</fullName>
    </submittedName>
</protein>
<gene>
    <name evidence="1" type="ORF">HPB49_015664</name>
</gene>
<organism evidence="1 2">
    <name type="scientific">Dermacentor silvarum</name>
    <name type="common">Tick</name>
    <dbReference type="NCBI Taxonomy" id="543639"/>
    <lineage>
        <taxon>Eukaryota</taxon>
        <taxon>Metazoa</taxon>
        <taxon>Ecdysozoa</taxon>
        <taxon>Arthropoda</taxon>
        <taxon>Chelicerata</taxon>
        <taxon>Arachnida</taxon>
        <taxon>Acari</taxon>
        <taxon>Parasitiformes</taxon>
        <taxon>Ixodida</taxon>
        <taxon>Ixodoidea</taxon>
        <taxon>Ixodidae</taxon>
        <taxon>Rhipicephalinae</taxon>
        <taxon>Dermacentor</taxon>
    </lineage>
</organism>
<comment type="caution">
    <text evidence="1">The sequence shown here is derived from an EMBL/GenBank/DDBJ whole genome shotgun (WGS) entry which is preliminary data.</text>
</comment>
<keyword evidence="2" id="KW-1185">Reference proteome</keyword>
<accession>A0ACB8DQ13</accession>
<evidence type="ECO:0000313" key="2">
    <source>
        <dbReference type="Proteomes" id="UP000821865"/>
    </source>
</evidence>
<proteinExistence type="predicted"/>
<name>A0ACB8DQ13_DERSI</name>
<sequence length="240" mass="26708">MIRKSFHGLVFFTGGEASGGDRRAYPVVRRRKSLWFGSYRRHVTRHAAAALPGRRKTPAVIVAWHNNFEFGADKVASRSSTKRRRSSSDGTGKNCNTSQPAAKITAKDKSLSTETRQEATPTSTKEASPDAAESSKARQEKAALAEESRAGNATENASSVEEPAATPQVLQLNRGWLEELEDRTVNQTEGATVEQLERLHCALLNVVRRHRRSWDRNVMLLEMAQQLDSFRSLLSCQTRT</sequence>